<sequence>MGGNLDKRSSFNDKIRYQTFQKGSFNEFSKQFATYWKSDSRFCTQQRPQYGMQKGYDKSIYSLDSAFSCSNQFMSPFSSPPKNSSRPAEQTSSSASGPSKLDLYRPRNGRPDLPNTSL</sequence>
<reference evidence="3" key="1">
    <citation type="submission" date="2017-02" db="UniProtKB">
        <authorList>
            <consortium name="WormBaseParasite"/>
        </authorList>
    </citation>
    <scope>IDENTIFICATION</scope>
</reference>
<feature type="compositionally biased region" description="Polar residues" evidence="1">
    <location>
        <begin position="76"/>
        <end position="97"/>
    </location>
</feature>
<name>A0A0N5AMQ6_9BILA</name>
<dbReference type="Proteomes" id="UP000046393">
    <property type="component" value="Unplaced"/>
</dbReference>
<dbReference type="AlphaFoldDB" id="A0A0N5AMQ6"/>
<evidence type="ECO:0000313" key="2">
    <source>
        <dbReference type="Proteomes" id="UP000046393"/>
    </source>
</evidence>
<keyword evidence="2" id="KW-1185">Reference proteome</keyword>
<accession>A0A0N5AMQ6</accession>
<evidence type="ECO:0000256" key="1">
    <source>
        <dbReference type="SAM" id="MobiDB-lite"/>
    </source>
</evidence>
<dbReference type="WBParaSite" id="SMUV_0000587101-mRNA-1">
    <property type="protein sequence ID" value="SMUV_0000587101-mRNA-1"/>
    <property type="gene ID" value="SMUV_0000587101"/>
</dbReference>
<evidence type="ECO:0000313" key="3">
    <source>
        <dbReference type="WBParaSite" id="SMUV_0000587101-mRNA-1"/>
    </source>
</evidence>
<protein>
    <submittedName>
        <fullName evidence="3">Uncharacterized protein</fullName>
    </submittedName>
</protein>
<proteinExistence type="predicted"/>
<organism evidence="2 3">
    <name type="scientific">Syphacia muris</name>
    <dbReference type="NCBI Taxonomy" id="451379"/>
    <lineage>
        <taxon>Eukaryota</taxon>
        <taxon>Metazoa</taxon>
        <taxon>Ecdysozoa</taxon>
        <taxon>Nematoda</taxon>
        <taxon>Chromadorea</taxon>
        <taxon>Rhabditida</taxon>
        <taxon>Spirurina</taxon>
        <taxon>Oxyuridomorpha</taxon>
        <taxon>Oxyuroidea</taxon>
        <taxon>Oxyuridae</taxon>
        <taxon>Syphacia</taxon>
    </lineage>
</organism>
<feature type="region of interest" description="Disordered" evidence="1">
    <location>
        <begin position="76"/>
        <end position="118"/>
    </location>
</feature>